<feature type="transmembrane region" description="Helical" evidence="9">
    <location>
        <begin position="299"/>
        <end position="323"/>
    </location>
</feature>
<sequence length="354" mass="39903">MLSQFVVIFGCTSPRPTGNSVYVIGFITICETLQISDCNFTVFIQAYENYEKFLLKNYYLAGFEENSIPWTFRNSFGFVLALFSTTGDTSLAPLSDLGRIFSCIFPILGIPLFLTVSLYYGRLLNYLFTWAYHKMSKNKGNVDDSTENSNQVILTVSQPKTLGLCCKMKTLQRDSQIESENGSSSTLVLSRFHNNKQTVIDKESKQILTSSKLNEKPGSVIKPSVTVDLSGEKRKLSSQEHCVLPIKIALFILYAYMALGSIILHEQIGWDYVAAFYYLQLTFTTTGIGDLDPGDVLTIYYSIYIFFGFILAAMVLESIRVYLIENFRSGLHKVSKYLNFGVLNDDIILIPHAL</sequence>
<accession>A0AAN9TLK5</accession>
<keyword evidence="4 9" id="KW-1133">Transmembrane helix</keyword>
<dbReference type="Pfam" id="PF07885">
    <property type="entry name" value="Ion_trans_2"/>
    <property type="match status" value="2"/>
</dbReference>
<keyword evidence="2 8" id="KW-0813">Transport</keyword>
<comment type="similarity">
    <text evidence="8">Belongs to the two pore domain potassium channel (TC 1.A.1.8) family.</text>
</comment>
<dbReference type="PANTHER" id="PTHR11003:SF334">
    <property type="entry name" value="FI03418P"/>
    <property type="match status" value="1"/>
</dbReference>
<comment type="caution">
    <text evidence="11">The sequence shown here is derived from an EMBL/GenBank/DDBJ whole genome shotgun (WGS) entry which is preliminary data.</text>
</comment>
<evidence type="ECO:0000256" key="4">
    <source>
        <dbReference type="ARBA" id="ARBA00022989"/>
    </source>
</evidence>
<evidence type="ECO:0000256" key="3">
    <source>
        <dbReference type="ARBA" id="ARBA00022692"/>
    </source>
</evidence>
<feature type="transmembrane region" description="Helical" evidence="9">
    <location>
        <begin position="242"/>
        <end position="264"/>
    </location>
</feature>
<evidence type="ECO:0000256" key="2">
    <source>
        <dbReference type="ARBA" id="ARBA00022448"/>
    </source>
</evidence>
<dbReference type="InterPro" id="IPR003280">
    <property type="entry name" value="2pore_dom_K_chnl"/>
</dbReference>
<dbReference type="AlphaFoldDB" id="A0AAN9TLK5"/>
<keyword evidence="7 8" id="KW-0407">Ion channel</keyword>
<evidence type="ECO:0000259" key="10">
    <source>
        <dbReference type="Pfam" id="PF07885"/>
    </source>
</evidence>
<feature type="transmembrane region" description="Helical" evidence="9">
    <location>
        <begin position="99"/>
        <end position="120"/>
    </location>
</feature>
<evidence type="ECO:0000256" key="1">
    <source>
        <dbReference type="ARBA" id="ARBA00004141"/>
    </source>
</evidence>
<keyword evidence="12" id="KW-1185">Reference proteome</keyword>
<reference evidence="11 12" key="1">
    <citation type="submission" date="2024-03" db="EMBL/GenBank/DDBJ databases">
        <title>Adaptation during the transition from Ophiocordyceps entomopathogen to insect associate is accompanied by gene loss and intensified selection.</title>
        <authorList>
            <person name="Ward C.M."/>
            <person name="Onetto C.A."/>
            <person name="Borneman A.R."/>
        </authorList>
    </citation>
    <scope>NUCLEOTIDE SEQUENCE [LARGE SCALE GENOMIC DNA]</scope>
    <source>
        <strain evidence="11">AWRI1</strain>
        <tissue evidence="11">Single Adult Female</tissue>
    </source>
</reference>
<proteinExistence type="inferred from homology"/>
<dbReference type="Gene3D" id="1.10.287.70">
    <property type="match status" value="1"/>
</dbReference>
<comment type="subcellular location">
    <subcellularLocation>
        <location evidence="1">Membrane</location>
        <topology evidence="1">Multi-pass membrane protein</topology>
    </subcellularLocation>
</comment>
<evidence type="ECO:0000313" key="11">
    <source>
        <dbReference type="EMBL" id="KAK7591278.1"/>
    </source>
</evidence>
<dbReference type="InterPro" id="IPR013099">
    <property type="entry name" value="K_chnl_dom"/>
</dbReference>
<dbReference type="GO" id="GO:0005886">
    <property type="term" value="C:plasma membrane"/>
    <property type="evidence" value="ECO:0007669"/>
    <property type="project" value="TreeGrafter"/>
</dbReference>
<evidence type="ECO:0000256" key="5">
    <source>
        <dbReference type="ARBA" id="ARBA00023065"/>
    </source>
</evidence>
<feature type="domain" description="Potassium channel" evidence="10">
    <location>
        <begin position="252"/>
        <end position="323"/>
    </location>
</feature>
<keyword evidence="6 9" id="KW-0472">Membrane</keyword>
<dbReference type="SUPFAM" id="SSF81324">
    <property type="entry name" value="Voltage-gated potassium channels"/>
    <property type="match status" value="2"/>
</dbReference>
<dbReference type="GO" id="GO:0015271">
    <property type="term" value="F:outward rectifier potassium channel activity"/>
    <property type="evidence" value="ECO:0007669"/>
    <property type="project" value="TreeGrafter"/>
</dbReference>
<keyword evidence="3 8" id="KW-0812">Transmembrane</keyword>
<dbReference type="EMBL" id="JBBCAQ010000022">
    <property type="protein sequence ID" value="KAK7591278.1"/>
    <property type="molecule type" value="Genomic_DNA"/>
</dbReference>
<keyword evidence="5 8" id="KW-0406">Ion transport</keyword>
<evidence type="ECO:0000313" key="12">
    <source>
        <dbReference type="Proteomes" id="UP001367676"/>
    </source>
</evidence>
<feature type="domain" description="Potassium channel" evidence="10">
    <location>
        <begin position="59"/>
        <end position="124"/>
    </location>
</feature>
<dbReference type="PRINTS" id="PR01333">
    <property type="entry name" value="2POREKCHANEL"/>
</dbReference>
<evidence type="ECO:0000256" key="7">
    <source>
        <dbReference type="ARBA" id="ARBA00023303"/>
    </source>
</evidence>
<evidence type="ECO:0000256" key="9">
    <source>
        <dbReference type="SAM" id="Phobius"/>
    </source>
</evidence>
<dbReference type="GO" id="GO:0030322">
    <property type="term" value="P:stabilization of membrane potential"/>
    <property type="evidence" value="ECO:0007669"/>
    <property type="project" value="TreeGrafter"/>
</dbReference>
<dbReference type="Proteomes" id="UP001367676">
    <property type="component" value="Unassembled WGS sequence"/>
</dbReference>
<name>A0AAN9TLK5_9HEMI</name>
<dbReference type="GO" id="GO:0022841">
    <property type="term" value="F:potassium ion leak channel activity"/>
    <property type="evidence" value="ECO:0007669"/>
    <property type="project" value="TreeGrafter"/>
</dbReference>
<dbReference type="PANTHER" id="PTHR11003">
    <property type="entry name" value="POTASSIUM CHANNEL, SUBFAMILY K"/>
    <property type="match status" value="1"/>
</dbReference>
<gene>
    <name evidence="11" type="ORF">V9T40_002891</name>
</gene>
<protein>
    <recommendedName>
        <fullName evidence="10">Potassium channel domain-containing protein</fullName>
    </recommendedName>
</protein>
<evidence type="ECO:0000256" key="8">
    <source>
        <dbReference type="RuleBase" id="RU003857"/>
    </source>
</evidence>
<evidence type="ECO:0000256" key="6">
    <source>
        <dbReference type="ARBA" id="ARBA00023136"/>
    </source>
</evidence>
<organism evidence="11 12">
    <name type="scientific">Parthenolecanium corni</name>
    <dbReference type="NCBI Taxonomy" id="536013"/>
    <lineage>
        <taxon>Eukaryota</taxon>
        <taxon>Metazoa</taxon>
        <taxon>Ecdysozoa</taxon>
        <taxon>Arthropoda</taxon>
        <taxon>Hexapoda</taxon>
        <taxon>Insecta</taxon>
        <taxon>Pterygota</taxon>
        <taxon>Neoptera</taxon>
        <taxon>Paraneoptera</taxon>
        <taxon>Hemiptera</taxon>
        <taxon>Sternorrhyncha</taxon>
        <taxon>Coccoidea</taxon>
        <taxon>Coccidae</taxon>
        <taxon>Parthenolecanium</taxon>
    </lineage>
</organism>